<reference evidence="1 2" key="1">
    <citation type="submission" date="2018-06" db="EMBL/GenBank/DDBJ databases">
        <authorList>
            <consortium name="Pathogen Informatics"/>
            <person name="Doyle S."/>
        </authorList>
    </citation>
    <scope>NUCLEOTIDE SEQUENCE [LARGE SCALE GENOMIC DNA]</scope>
    <source>
        <strain evidence="1 2">NCTC10899</strain>
    </source>
</reference>
<evidence type="ECO:0000313" key="2">
    <source>
        <dbReference type="Proteomes" id="UP000254260"/>
    </source>
</evidence>
<dbReference type="RefSeq" id="WP_115292685.1">
    <property type="nucleotide sequence ID" value="NZ_UGUU01000002.1"/>
</dbReference>
<protein>
    <submittedName>
        <fullName evidence="1">Uncharacterized protein</fullName>
    </submittedName>
</protein>
<dbReference type="OrthoDB" id="4181238at2"/>
<dbReference type="AlphaFoldDB" id="A0A379PN82"/>
<evidence type="ECO:0000313" key="1">
    <source>
        <dbReference type="EMBL" id="SUE95826.1"/>
    </source>
</evidence>
<organism evidence="1 2">
    <name type="scientific">Ectopseudomonas mendocina</name>
    <name type="common">Pseudomonas mendocina</name>
    <dbReference type="NCBI Taxonomy" id="300"/>
    <lineage>
        <taxon>Bacteria</taxon>
        <taxon>Pseudomonadati</taxon>
        <taxon>Pseudomonadota</taxon>
        <taxon>Gammaproteobacteria</taxon>
        <taxon>Pseudomonadales</taxon>
        <taxon>Pseudomonadaceae</taxon>
        <taxon>Ectopseudomonas</taxon>
    </lineage>
</organism>
<sequence length="93" mass="10441">MSVQVGDRVIALRSANNNEKKAYSYGAGVYKGEQLVEHDPQLKEMGLKNPCIELDGGNLVYGMECWWGPEEAVKKRFEGFEFVQVSITEDRGV</sequence>
<dbReference type="EMBL" id="UGUU01000002">
    <property type="protein sequence ID" value="SUE95826.1"/>
    <property type="molecule type" value="Genomic_DNA"/>
</dbReference>
<accession>A0A379PN82</accession>
<proteinExistence type="predicted"/>
<gene>
    <name evidence="1" type="ORF">NCTC10899_05067</name>
</gene>
<dbReference type="Proteomes" id="UP000254260">
    <property type="component" value="Unassembled WGS sequence"/>
</dbReference>
<name>A0A379PN82_ECTME</name>